<evidence type="ECO:0000313" key="1">
    <source>
        <dbReference type="EMBL" id="MCI70935.1"/>
    </source>
</evidence>
<organism evidence="1 2">
    <name type="scientific">Trifolium medium</name>
    <dbReference type="NCBI Taxonomy" id="97028"/>
    <lineage>
        <taxon>Eukaryota</taxon>
        <taxon>Viridiplantae</taxon>
        <taxon>Streptophyta</taxon>
        <taxon>Embryophyta</taxon>
        <taxon>Tracheophyta</taxon>
        <taxon>Spermatophyta</taxon>
        <taxon>Magnoliopsida</taxon>
        <taxon>eudicotyledons</taxon>
        <taxon>Gunneridae</taxon>
        <taxon>Pentapetalae</taxon>
        <taxon>rosids</taxon>
        <taxon>fabids</taxon>
        <taxon>Fabales</taxon>
        <taxon>Fabaceae</taxon>
        <taxon>Papilionoideae</taxon>
        <taxon>50 kb inversion clade</taxon>
        <taxon>NPAAA clade</taxon>
        <taxon>Hologalegina</taxon>
        <taxon>IRL clade</taxon>
        <taxon>Trifolieae</taxon>
        <taxon>Trifolium</taxon>
    </lineage>
</organism>
<comment type="caution">
    <text evidence="1">The sequence shown here is derived from an EMBL/GenBank/DDBJ whole genome shotgun (WGS) entry which is preliminary data.</text>
</comment>
<keyword evidence="2" id="KW-1185">Reference proteome</keyword>
<protein>
    <submittedName>
        <fullName evidence="1">Uncharacterized protein</fullName>
    </submittedName>
</protein>
<dbReference type="EMBL" id="LXQA010786003">
    <property type="protein sequence ID" value="MCI70935.1"/>
    <property type="molecule type" value="Genomic_DNA"/>
</dbReference>
<dbReference type="Proteomes" id="UP000265520">
    <property type="component" value="Unassembled WGS sequence"/>
</dbReference>
<dbReference type="AlphaFoldDB" id="A0A392UGU6"/>
<sequence>SGELASAARIVDVAGEDSSWHMLSGELAYFGSFAVVVGVDIVAPEYRVVKVSFG</sequence>
<evidence type="ECO:0000313" key="2">
    <source>
        <dbReference type="Proteomes" id="UP000265520"/>
    </source>
</evidence>
<reference evidence="1 2" key="1">
    <citation type="journal article" date="2018" name="Front. Plant Sci.">
        <title>Red Clover (Trifolium pratense) and Zigzag Clover (T. medium) - A Picture of Genomic Similarities and Differences.</title>
        <authorList>
            <person name="Dluhosova J."/>
            <person name="Istvanek J."/>
            <person name="Nedelnik J."/>
            <person name="Repkova J."/>
        </authorList>
    </citation>
    <scope>NUCLEOTIDE SEQUENCE [LARGE SCALE GENOMIC DNA]</scope>
    <source>
        <strain evidence="2">cv. 10/8</strain>
        <tissue evidence="1">Leaf</tissue>
    </source>
</reference>
<accession>A0A392UGU6</accession>
<feature type="non-terminal residue" evidence="1">
    <location>
        <position position="1"/>
    </location>
</feature>
<proteinExistence type="predicted"/>
<name>A0A392UGU6_9FABA</name>